<feature type="chain" id="PRO_5015401453" description="Outer membrane protein beta-barrel domain-containing protein" evidence="1">
    <location>
        <begin position="20"/>
        <end position="177"/>
    </location>
</feature>
<evidence type="ECO:0000313" key="4">
    <source>
        <dbReference type="Proteomes" id="UP000238426"/>
    </source>
</evidence>
<evidence type="ECO:0000313" key="3">
    <source>
        <dbReference type="EMBL" id="PSG88551.1"/>
    </source>
</evidence>
<dbReference type="InterPro" id="IPR011250">
    <property type="entry name" value="OMP/PagP_B-barrel"/>
</dbReference>
<dbReference type="AlphaFoldDB" id="A0A2T1N9K0"/>
<dbReference type="SUPFAM" id="SSF56925">
    <property type="entry name" value="OMPA-like"/>
    <property type="match status" value="1"/>
</dbReference>
<gene>
    <name evidence="3" type="ORF">C7H52_09660</name>
</gene>
<feature type="domain" description="Outer membrane protein beta-barrel" evidence="2">
    <location>
        <begin position="18"/>
        <end position="157"/>
    </location>
</feature>
<accession>A0A2T1N9K0</accession>
<dbReference type="Pfam" id="PF13568">
    <property type="entry name" value="OMP_b-brl_2"/>
    <property type="match status" value="1"/>
</dbReference>
<proteinExistence type="predicted"/>
<protein>
    <recommendedName>
        <fullName evidence="2">Outer membrane protein beta-barrel domain-containing protein</fullName>
    </recommendedName>
</protein>
<sequence>MKKNLLFVFLLLSITSTFAQENLFGARVGLNVTNLDFSPEVPEGVLNAHRNGFAIGFVADYGISKKFSIMPEIQFSAEGAKDDGLRLDYIQLPVLFSYKICDQIALGVGPQVSLKAHDYEDGFQNIVYAGIAGLTYMITDVFFVDARFSYGLTNVFDDETGLDAINKNLQFGFGLKM</sequence>
<keyword evidence="1" id="KW-0732">Signal</keyword>
<name>A0A2T1N9K0_9FLAO</name>
<dbReference type="EMBL" id="PXOQ01000009">
    <property type="protein sequence ID" value="PSG88551.1"/>
    <property type="molecule type" value="Genomic_DNA"/>
</dbReference>
<feature type="signal peptide" evidence="1">
    <location>
        <begin position="1"/>
        <end position="19"/>
    </location>
</feature>
<dbReference type="RefSeq" id="WP_106463691.1">
    <property type="nucleotide sequence ID" value="NZ_PXOQ01000009.1"/>
</dbReference>
<dbReference type="OrthoDB" id="1259003at2"/>
<evidence type="ECO:0000256" key="1">
    <source>
        <dbReference type="SAM" id="SignalP"/>
    </source>
</evidence>
<evidence type="ECO:0000259" key="2">
    <source>
        <dbReference type="Pfam" id="PF13568"/>
    </source>
</evidence>
<reference evidence="3 4" key="1">
    <citation type="submission" date="2018-03" db="EMBL/GenBank/DDBJ databases">
        <title>Mesoflavibacter sp. HG37 and Mesoflavibacter sp. HG96 sp.nov., two marine bacteria isolated from seawater of Western Pacific Ocean.</title>
        <authorList>
            <person name="Cheng H."/>
            <person name="Wu Y.-H."/>
            <person name="Guo L.-L."/>
            <person name="Xu X.-W."/>
        </authorList>
    </citation>
    <scope>NUCLEOTIDE SEQUENCE [LARGE SCALE GENOMIC DNA]</scope>
    <source>
        <strain evidence="3 4">KCTC 32269</strain>
    </source>
</reference>
<comment type="caution">
    <text evidence="3">The sequence shown here is derived from an EMBL/GenBank/DDBJ whole genome shotgun (WGS) entry which is preliminary data.</text>
</comment>
<dbReference type="Proteomes" id="UP000238426">
    <property type="component" value="Unassembled WGS sequence"/>
</dbReference>
<keyword evidence="4" id="KW-1185">Reference proteome</keyword>
<organism evidence="3 4">
    <name type="scientific">Aurantibacter aestuarii</name>
    <dbReference type="NCBI Taxonomy" id="1266046"/>
    <lineage>
        <taxon>Bacteria</taxon>
        <taxon>Pseudomonadati</taxon>
        <taxon>Bacteroidota</taxon>
        <taxon>Flavobacteriia</taxon>
        <taxon>Flavobacteriales</taxon>
        <taxon>Flavobacteriaceae</taxon>
        <taxon>Aurantibacter</taxon>
    </lineage>
</organism>
<dbReference type="InterPro" id="IPR025665">
    <property type="entry name" value="Beta-barrel_OMP_2"/>
</dbReference>